<organism evidence="6 7">
    <name type="scientific">Candidatus Raymondbacteria bacterium RIFOXYD12_FULL_49_13</name>
    <dbReference type="NCBI Taxonomy" id="1817890"/>
    <lineage>
        <taxon>Bacteria</taxon>
        <taxon>Raymondiibacteriota</taxon>
    </lineage>
</organism>
<dbReference type="EMBL" id="MFYX01000064">
    <property type="protein sequence ID" value="OGK05050.1"/>
    <property type="molecule type" value="Genomic_DNA"/>
</dbReference>
<gene>
    <name evidence="6" type="ORF">A2519_10285</name>
</gene>
<evidence type="ECO:0000313" key="6">
    <source>
        <dbReference type="EMBL" id="OGK05050.1"/>
    </source>
</evidence>
<dbReference type="GO" id="GO:0046685">
    <property type="term" value="P:response to arsenic-containing substance"/>
    <property type="evidence" value="ECO:0007669"/>
    <property type="project" value="UniProtKB-KW"/>
</dbReference>
<dbReference type="InterPro" id="IPR036196">
    <property type="entry name" value="Ptyr_pPase_sf"/>
</dbReference>
<keyword evidence="3" id="KW-0059">Arsenical resistance</keyword>
<dbReference type="Proteomes" id="UP000179243">
    <property type="component" value="Unassembled WGS sequence"/>
</dbReference>
<dbReference type="InterPro" id="IPR017867">
    <property type="entry name" value="Tyr_phospatase_low_mol_wt"/>
</dbReference>
<dbReference type="CDD" id="cd16345">
    <property type="entry name" value="LMWP_ArsC"/>
    <property type="match status" value="1"/>
</dbReference>
<feature type="domain" description="Phosphotyrosine protein phosphatase I" evidence="5">
    <location>
        <begin position="7"/>
        <end position="143"/>
    </location>
</feature>
<dbReference type="GO" id="GO:0004725">
    <property type="term" value="F:protein tyrosine phosphatase activity"/>
    <property type="evidence" value="ECO:0007669"/>
    <property type="project" value="InterPro"/>
</dbReference>
<dbReference type="PANTHER" id="PTHR43428:SF1">
    <property type="entry name" value="ARSENATE REDUCTASE"/>
    <property type="match status" value="1"/>
</dbReference>
<name>A0A1F7FED8_UNCRA</name>
<comment type="caution">
    <text evidence="6">The sequence shown here is derived from an EMBL/GenBank/DDBJ whole genome shotgun (WGS) entry which is preliminary data.</text>
</comment>
<reference evidence="6 7" key="1">
    <citation type="journal article" date="2016" name="Nat. Commun.">
        <title>Thousands of microbial genomes shed light on interconnected biogeochemical processes in an aquifer system.</title>
        <authorList>
            <person name="Anantharaman K."/>
            <person name="Brown C.T."/>
            <person name="Hug L.A."/>
            <person name="Sharon I."/>
            <person name="Castelle C.J."/>
            <person name="Probst A.J."/>
            <person name="Thomas B.C."/>
            <person name="Singh A."/>
            <person name="Wilkins M.J."/>
            <person name="Karaoz U."/>
            <person name="Brodie E.L."/>
            <person name="Williams K.H."/>
            <person name="Hubbard S.S."/>
            <person name="Banfield J.F."/>
        </authorList>
    </citation>
    <scope>NUCLEOTIDE SEQUENCE [LARGE SCALE GENOMIC DNA]</scope>
</reference>
<evidence type="ECO:0000259" key="5">
    <source>
        <dbReference type="SMART" id="SM00226"/>
    </source>
</evidence>
<evidence type="ECO:0000256" key="3">
    <source>
        <dbReference type="ARBA" id="ARBA00022849"/>
    </source>
</evidence>
<comment type="similarity">
    <text evidence="1">Belongs to the low molecular weight phosphotyrosine protein phosphatase family.</text>
</comment>
<dbReference type="SMART" id="SM00226">
    <property type="entry name" value="LMWPc"/>
    <property type="match status" value="1"/>
</dbReference>
<dbReference type="Gene3D" id="3.40.50.2300">
    <property type="match status" value="1"/>
</dbReference>
<accession>A0A1F7FED8</accession>
<dbReference type="AlphaFoldDB" id="A0A1F7FED8"/>
<evidence type="ECO:0000256" key="2">
    <source>
        <dbReference type="ARBA" id="ARBA00022801"/>
    </source>
</evidence>
<keyword evidence="2" id="KW-0378">Hydrolase</keyword>
<dbReference type="PANTHER" id="PTHR43428">
    <property type="entry name" value="ARSENATE REDUCTASE"/>
    <property type="match status" value="1"/>
</dbReference>
<feature type="active site" description="Nucleophile" evidence="4">
    <location>
        <position position="13"/>
    </location>
</feature>
<dbReference type="InterPro" id="IPR023485">
    <property type="entry name" value="Ptyr_pPase"/>
</dbReference>
<evidence type="ECO:0000256" key="4">
    <source>
        <dbReference type="PIRSR" id="PIRSR617867-1"/>
    </source>
</evidence>
<dbReference type="Pfam" id="PF01451">
    <property type="entry name" value="LMWPc"/>
    <property type="match status" value="1"/>
</dbReference>
<dbReference type="PRINTS" id="PR00719">
    <property type="entry name" value="LMWPTPASE"/>
</dbReference>
<feature type="active site" evidence="4">
    <location>
        <position position="19"/>
    </location>
</feature>
<protein>
    <submittedName>
        <fullName evidence="6">Arsenate reductase</fullName>
    </submittedName>
</protein>
<dbReference type="SUPFAM" id="SSF52788">
    <property type="entry name" value="Phosphotyrosine protein phosphatases I"/>
    <property type="match status" value="1"/>
</dbReference>
<proteinExistence type="inferred from homology"/>
<evidence type="ECO:0000313" key="7">
    <source>
        <dbReference type="Proteomes" id="UP000179243"/>
    </source>
</evidence>
<evidence type="ECO:0000256" key="1">
    <source>
        <dbReference type="ARBA" id="ARBA00011063"/>
    </source>
</evidence>
<sequence>MPETKKIKILFLCTGNSCRSQMAEGLARHLKGESIEPYSAGVVAHGLDPRAVRAMAENGIDISLQRSKDMTEVMSVPFDYVITLCDNAREACPFFPGKARHMHMGFDDPPSLAKNAKTEEEALIHYSRVRDEIRGFVEKLPDILNTL</sequence>